<proteinExistence type="predicted"/>
<evidence type="ECO:0000313" key="2">
    <source>
        <dbReference type="EMBL" id="CAB0007932.1"/>
    </source>
</evidence>
<accession>A0A6H5GY54</accession>
<name>A0A6H5GY54_9HEMI</name>
<keyword evidence="3" id="KW-1185">Reference proteome</keyword>
<dbReference type="Proteomes" id="UP000479000">
    <property type="component" value="Unassembled WGS sequence"/>
</dbReference>
<dbReference type="AlphaFoldDB" id="A0A6H5GY54"/>
<organism evidence="2 3">
    <name type="scientific">Nesidiocoris tenuis</name>
    <dbReference type="NCBI Taxonomy" id="355587"/>
    <lineage>
        <taxon>Eukaryota</taxon>
        <taxon>Metazoa</taxon>
        <taxon>Ecdysozoa</taxon>
        <taxon>Arthropoda</taxon>
        <taxon>Hexapoda</taxon>
        <taxon>Insecta</taxon>
        <taxon>Pterygota</taxon>
        <taxon>Neoptera</taxon>
        <taxon>Paraneoptera</taxon>
        <taxon>Hemiptera</taxon>
        <taxon>Heteroptera</taxon>
        <taxon>Panheteroptera</taxon>
        <taxon>Cimicomorpha</taxon>
        <taxon>Miridae</taxon>
        <taxon>Dicyphina</taxon>
        <taxon>Nesidiocoris</taxon>
    </lineage>
</organism>
<protein>
    <submittedName>
        <fullName evidence="2">Uncharacterized protein</fullName>
    </submittedName>
</protein>
<feature type="non-terminal residue" evidence="2">
    <location>
        <position position="93"/>
    </location>
</feature>
<dbReference type="EMBL" id="CADCXU010019826">
    <property type="protein sequence ID" value="CAB0007932.1"/>
    <property type="molecule type" value="Genomic_DNA"/>
</dbReference>
<feature type="region of interest" description="Disordered" evidence="1">
    <location>
        <begin position="1"/>
        <end position="45"/>
    </location>
</feature>
<evidence type="ECO:0000256" key="1">
    <source>
        <dbReference type="SAM" id="MobiDB-lite"/>
    </source>
</evidence>
<feature type="compositionally biased region" description="Basic residues" evidence="1">
    <location>
        <begin position="9"/>
        <end position="21"/>
    </location>
</feature>
<evidence type="ECO:0000313" key="3">
    <source>
        <dbReference type="Proteomes" id="UP000479000"/>
    </source>
</evidence>
<reference evidence="2 3" key="1">
    <citation type="submission" date="2020-02" db="EMBL/GenBank/DDBJ databases">
        <authorList>
            <person name="Ferguson B K."/>
        </authorList>
    </citation>
    <scope>NUCLEOTIDE SEQUENCE [LARGE SCALE GENOMIC DNA]</scope>
</reference>
<sequence length="93" mass="10746">MFAPIGPGGRRRSSHGRRVRSPMKFIETSMSSAPRKARGVGTSTSRRMLKLRKYFVNNMRYRSTRATHGWQTYDVQLVRKKPQHRRGNLGVVT</sequence>
<gene>
    <name evidence="2" type="ORF">NTEN_LOCUS13178</name>
</gene>